<organism evidence="1 2">
    <name type="scientific">Lupinus albus</name>
    <name type="common">White lupine</name>
    <name type="synonym">Lupinus termis</name>
    <dbReference type="NCBI Taxonomy" id="3870"/>
    <lineage>
        <taxon>Eukaryota</taxon>
        <taxon>Viridiplantae</taxon>
        <taxon>Streptophyta</taxon>
        <taxon>Embryophyta</taxon>
        <taxon>Tracheophyta</taxon>
        <taxon>Spermatophyta</taxon>
        <taxon>Magnoliopsida</taxon>
        <taxon>eudicotyledons</taxon>
        <taxon>Gunneridae</taxon>
        <taxon>Pentapetalae</taxon>
        <taxon>rosids</taxon>
        <taxon>fabids</taxon>
        <taxon>Fabales</taxon>
        <taxon>Fabaceae</taxon>
        <taxon>Papilionoideae</taxon>
        <taxon>50 kb inversion clade</taxon>
        <taxon>genistoids sensu lato</taxon>
        <taxon>core genistoids</taxon>
        <taxon>Genisteae</taxon>
        <taxon>Lupinus</taxon>
    </lineage>
</organism>
<gene>
    <name evidence="1" type="ORF">Lalb_Chr02g0153401</name>
</gene>
<dbReference type="PANTHER" id="PTHR36791:SF2">
    <property type="entry name" value="OS03G0363400 PROTEIN"/>
    <property type="match status" value="1"/>
</dbReference>
<dbReference type="PANTHER" id="PTHR36791">
    <property type="entry name" value="OS03G0363400 PROTEIN"/>
    <property type="match status" value="1"/>
</dbReference>
<dbReference type="AlphaFoldDB" id="A0A6A4R231"/>
<reference evidence="2" key="1">
    <citation type="journal article" date="2020" name="Nat. Commun.">
        <title>Genome sequence of the cluster root forming white lupin.</title>
        <authorList>
            <person name="Hufnagel B."/>
            <person name="Marques A."/>
            <person name="Soriano A."/>
            <person name="Marques L."/>
            <person name="Divol F."/>
            <person name="Doumas P."/>
            <person name="Sallet E."/>
            <person name="Mancinotti D."/>
            <person name="Carrere S."/>
            <person name="Marande W."/>
            <person name="Arribat S."/>
            <person name="Keller J."/>
            <person name="Huneau C."/>
            <person name="Blein T."/>
            <person name="Aime D."/>
            <person name="Laguerre M."/>
            <person name="Taylor J."/>
            <person name="Schubert V."/>
            <person name="Nelson M."/>
            <person name="Geu-Flores F."/>
            <person name="Crespi M."/>
            <person name="Gallardo-Guerrero K."/>
            <person name="Delaux P.-M."/>
            <person name="Salse J."/>
            <person name="Berges H."/>
            <person name="Guyot R."/>
            <person name="Gouzy J."/>
            <person name="Peret B."/>
        </authorList>
    </citation>
    <scope>NUCLEOTIDE SEQUENCE [LARGE SCALE GENOMIC DNA]</scope>
    <source>
        <strain evidence="2">cv. Amiga</strain>
    </source>
</reference>
<keyword evidence="2" id="KW-1185">Reference proteome</keyword>
<accession>A0A6A4R231</accession>
<dbReference type="EMBL" id="WOCE01000002">
    <property type="protein sequence ID" value="KAE9619466.1"/>
    <property type="molecule type" value="Genomic_DNA"/>
</dbReference>
<proteinExistence type="predicted"/>
<evidence type="ECO:0000313" key="2">
    <source>
        <dbReference type="Proteomes" id="UP000447434"/>
    </source>
</evidence>
<protein>
    <submittedName>
        <fullName evidence="1">Uncharacterized protein</fullName>
    </submittedName>
</protein>
<name>A0A6A4R231_LUPAL</name>
<dbReference type="OrthoDB" id="1876721at2759"/>
<comment type="caution">
    <text evidence="1">The sequence shown here is derived from an EMBL/GenBank/DDBJ whole genome shotgun (WGS) entry which is preliminary data.</text>
</comment>
<dbReference type="Proteomes" id="UP000447434">
    <property type="component" value="Chromosome 2"/>
</dbReference>
<evidence type="ECO:0000313" key="1">
    <source>
        <dbReference type="EMBL" id="KAE9619466.1"/>
    </source>
</evidence>
<sequence length="73" mass="8400">MVKTDKKQRQTNVGFGENKEPLWQCVEGCGACCKLDKDPSFATPEEIFTDPSDVEVCFCNSLEHPQWYRKNRS</sequence>